<evidence type="ECO:0000313" key="2">
    <source>
        <dbReference type="Proteomes" id="UP000270411"/>
    </source>
</evidence>
<dbReference type="EMBL" id="CP033970">
    <property type="protein sequence ID" value="AZG16140.1"/>
    <property type="molecule type" value="Genomic_DNA"/>
</dbReference>
<name>A0A3G8H7Q4_9BURK</name>
<accession>A0A3G8H7Q4</accession>
<dbReference type="AlphaFoldDB" id="A0A3G8H7Q4"/>
<dbReference type="OrthoDB" id="8962202at2"/>
<protein>
    <submittedName>
        <fullName evidence="1">Uncharacterized protein</fullName>
    </submittedName>
</protein>
<dbReference type="RefSeq" id="WP_124685871.1">
    <property type="nucleotide sequence ID" value="NZ_CP033970.1"/>
</dbReference>
<sequence length="192" mass="20415">MSKIQVAAPQGSGRSAVAGKPVAELAANDAVHRLRAVVATYRTGLQAYTLVVSARELVALSNGPEPTHSARDYRAQAHLDRLHRAVRDCGLALPNAIVVAVAGGVMRCECDHLYSLDLDRKAGDGLIVLDGYDRLTELAQSGRGHIKTLVTAVLCSSNIPDAEQPAVRTEADCAVMHAMAAARWAGATRVWR</sequence>
<organism evidence="1 2">
    <name type="scientific">Cupriavidus pauculus</name>
    <dbReference type="NCBI Taxonomy" id="82633"/>
    <lineage>
        <taxon>Bacteria</taxon>
        <taxon>Pseudomonadati</taxon>
        <taxon>Pseudomonadota</taxon>
        <taxon>Betaproteobacteria</taxon>
        <taxon>Burkholderiales</taxon>
        <taxon>Burkholderiaceae</taxon>
        <taxon>Cupriavidus</taxon>
    </lineage>
</organism>
<dbReference type="Proteomes" id="UP000270411">
    <property type="component" value="Chromosome 2"/>
</dbReference>
<reference evidence="2" key="1">
    <citation type="submission" date="2018-11" db="EMBL/GenBank/DDBJ databases">
        <title>FDA dAtabase for Regulatory Grade micrObial Sequences (FDA-ARGOS): Supporting development and validation of Infectious Disease Dx tests.</title>
        <authorList>
            <person name="Goldberg B."/>
            <person name="Campos J."/>
            <person name="Tallon L."/>
            <person name="Sadzewicz L."/>
            <person name="Zhao X."/>
            <person name="Vavikolanu K."/>
            <person name="Mehta A."/>
            <person name="Aluvathingal J."/>
            <person name="Nadendla S."/>
            <person name="Geyer C."/>
            <person name="Nandy P."/>
            <person name="Yan Y."/>
            <person name="Sichtig H."/>
        </authorList>
    </citation>
    <scope>NUCLEOTIDE SEQUENCE [LARGE SCALE GENOMIC DNA]</scope>
    <source>
        <strain evidence="2">FDAARGOS_614</strain>
    </source>
</reference>
<dbReference type="KEGG" id="cpau:EHF44_22270"/>
<evidence type="ECO:0000313" key="1">
    <source>
        <dbReference type="EMBL" id="AZG16140.1"/>
    </source>
</evidence>
<proteinExistence type="predicted"/>
<gene>
    <name evidence="1" type="ORF">EHF44_22270</name>
</gene>